<dbReference type="InterPro" id="IPR006549">
    <property type="entry name" value="HAD-SF_hydro_IIIA"/>
</dbReference>
<dbReference type="Gene3D" id="3.40.50.1000">
    <property type="entry name" value="HAD superfamily/HAD-like"/>
    <property type="match status" value="1"/>
</dbReference>
<dbReference type="CDD" id="cd07503">
    <property type="entry name" value="HAD_HisB-N"/>
    <property type="match status" value="1"/>
</dbReference>
<proteinExistence type="inferred from homology"/>
<dbReference type="Proteomes" id="UP000542342">
    <property type="component" value="Unassembled WGS sequence"/>
</dbReference>
<evidence type="ECO:0000256" key="6">
    <source>
        <dbReference type="ARBA" id="ARBA00023277"/>
    </source>
</evidence>
<keyword evidence="9" id="KW-1185">Reference proteome</keyword>
<dbReference type="EMBL" id="JACEFB010000001">
    <property type="protein sequence ID" value="MBA2224866.1"/>
    <property type="molecule type" value="Genomic_DNA"/>
</dbReference>
<dbReference type="NCBIfam" id="NF006506">
    <property type="entry name" value="PRK08942.1"/>
    <property type="match status" value="1"/>
</dbReference>
<name>A0A7V8VBI3_9BACT</name>
<dbReference type="InterPro" id="IPR023214">
    <property type="entry name" value="HAD_sf"/>
</dbReference>
<dbReference type="NCBIfam" id="TIGR00213">
    <property type="entry name" value="GmhB_yaeD"/>
    <property type="match status" value="1"/>
</dbReference>
<evidence type="ECO:0000256" key="7">
    <source>
        <dbReference type="ARBA" id="ARBA00031828"/>
    </source>
</evidence>
<comment type="caution">
    <text evidence="8">The sequence shown here is derived from an EMBL/GenBank/DDBJ whole genome shotgun (WGS) entry which is preliminary data.</text>
</comment>
<dbReference type="NCBIfam" id="TIGR01662">
    <property type="entry name" value="HAD-SF-IIIA"/>
    <property type="match status" value="1"/>
</dbReference>
<evidence type="ECO:0000256" key="1">
    <source>
        <dbReference type="ARBA" id="ARBA00004496"/>
    </source>
</evidence>
<comment type="subcellular location">
    <subcellularLocation>
        <location evidence="1">Cytoplasm</location>
    </subcellularLocation>
</comment>
<dbReference type="NCBIfam" id="TIGR01656">
    <property type="entry name" value="Histidinol-ppas"/>
    <property type="match status" value="1"/>
</dbReference>
<dbReference type="PANTHER" id="PTHR42891:SF1">
    <property type="entry name" value="D-GLYCERO-BETA-D-MANNO-HEPTOSE-1,7-BISPHOSPHATE 7-PHOSPHATASE"/>
    <property type="match status" value="1"/>
</dbReference>
<reference evidence="8 9" key="1">
    <citation type="submission" date="2020-07" db="EMBL/GenBank/DDBJ databases">
        <title>Thermogemmata thermophila gen. nov., sp. nov., a novel moderate thermophilic planctomycete from a Kamchatka hot spring.</title>
        <authorList>
            <person name="Elcheninov A.G."/>
            <person name="Podosokorskaya O.A."/>
            <person name="Kovaleva O.L."/>
            <person name="Novikov A."/>
            <person name="Bonch-Osmolovskaya E.A."/>
            <person name="Toshchakov S.V."/>
            <person name="Kublanov I.V."/>
        </authorList>
    </citation>
    <scope>NUCLEOTIDE SEQUENCE [LARGE SCALE GENOMIC DNA]</scope>
    <source>
        <strain evidence="8 9">2918</strain>
    </source>
</reference>
<dbReference type="GO" id="GO:0016791">
    <property type="term" value="F:phosphatase activity"/>
    <property type="evidence" value="ECO:0007669"/>
    <property type="project" value="InterPro"/>
</dbReference>
<keyword evidence="3" id="KW-0963">Cytoplasm</keyword>
<accession>A0A7V8VBI3</accession>
<sequence length="208" mass="22943">MDKRPAIFLDRDGVVIEEREYVSTPDQVRLLPGAAETIAALNRAGWCVVIVTNQSGIARGFFTPSALDRIHERLQHLLWCYGAQIDGIYVCPHHPEADIDIYRRQCHCRKPQPGLLLQAAEELGIDLSQSWMIGDRVIDLEAGSAAGCRTVLVRTGYGARVDTIALDRSALRLELVAADLADAACKLGLVSARLEQQMGQRQTQRLVA</sequence>
<dbReference type="Pfam" id="PF13242">
    <property type="entry name" value="Hydrolase_like"/>
    <property type="match status" value="1"/>
</dbReference>
<dbReference type="InterPro" id="IPR004446">
    <property type="entry name" value="Heptose_bisP_phosphatase"/>
</dbReference>
<evidence type="ECO:0000256" key="3">
    <source>
        <dbReference type="ARBA" id="ARBA00022490"/>
    </source>
</evidence>
<evidence type="ECO:0000313" key="8">
    <source>
        <dbReference type="EMBL" id="MBA2224866.1"/>
    </source>
</evidence>
<keyword evidence="4" id="KW-0479">Metal-binding</keyword>
<dbReference type="InterPro" id="IPR036412">
    <property type="entry name" value="HAD-like_sf"/>
</dbReference>
<protein>
    <recommendedName>
        <fullName evidence="7">D,D-heptose 1,7-bisphosphate phosphatase</fullName>
    </recommendedName>
</protein>
<dbReference type="GO" id="GO:0005737">
    <property type="term" value="C:cytoplasm"/>
    <property type="evidence" value="ECO:0007669"/>
    <property type="project" value="UniProtKB-SubCell"/>
</dbReference>
<dbReference type="PANTHER" id="PTHR42891">
    <property type="entry name" value="D-GLYCERO-BETA-D-MANNO-HEPTOSE-1,7-BISPHOSPHATE 7-PHOSPHATASE"/>
    <property type="match status" value="1"/>
</dbReference>
<evidence type="ECO:0000256" key="5">
    <source>
        <dbReference type="ARBA" id="ARBA00022801"/>
    </source>
</evidence>
<dbReference type="GO" id="GO:0005975">
    <property type="term" value="P:carbohydrate metabolic process"/>
    <property type="evidence" value="ECO:0007669"/>
    <property type="project" value="InterPro"/>
</dbReference>
<dbReference type="InterPro" id="IPR006543">
    <property type="entry name" value="Histidinol-phos"/>
</dbReference>
<keyword evidence="5 8" id="KW-0378">Hydrolase</keyword>
<evidence type="ECO:0000256" key="4">
    <source>
        <dbReference type="ARBA" id="ARBA00022723"/>
    </source>
</evidence>
<dbReference type="GO" id="GO:0046872">
    <property type="term" value="F:metal ion binding"/>
    <property type="evidence" value="ECO:0007669"/>
    <property type="project" value="UniProtKB-KW"/>
</dbReference>
<organism evidence="8 9">
    <name type="scientific">Thermogemmata fonticola</name>
    <dbReference type="NCBI Taxonomy" id="2755323"/>
    <lineage>
        <taxon>Bacteria</taxon>
        <taxon>Pseudomonadati</taxon>
        <taxon>Planctomycetota</taxon>
        <taxon>Planctomycetia</taxon>
        <taxon>Gemmatales</taxon>
        <taxon>Gemmataceae</taxon>
        <taxon>Thermogemmata</taxon>
    </lineage>
</organism>
<dbReference type="AlphaFoldDB" id="A0A7V8VBI3"/>
<evidence type="ECO:0000313" key="9">
    <source>
        <dbReference type="Proteomes" id="UP000542342"/>
    </source>
</evidence>
<dbReference type="SUPFAM" id="SSF56784">
    <property type="entry name" value="HAD-like"/>
    <property type="match status" value="1"/>
</dbReference>
<comment type="similarity">
    <text evidence="2">Belongs to the GmhB family.</text>
</comment>
<gene>
    <name evidence="8" type="primary">gmhB</name>
    <name evidence="8" type="ORF">H0921_01670</name>
</gene>
<keyword evidence="6" id="KW-0119">Carbohydrate metabolism</keyword>
<dbReference type="RefSeq" id="WP_194536278.1">
    <property type="nucleotide sequence ID" value="NZ_JACEFB010000001.1"/>
</dbReference>
<evidence type="ECO:0000256" key="2">
    <source>
        <dbReference type="ARBA" id="ARBA00005628"/>
    </source>
</evidence>